<evidence type="ECO:0000313" key="4">
    <source>
        <dbReference type="EMBL" id="TWF47422.1"/>
    </source>
</evidence>
<accession>A0A561QAN0</accession>
<dbReference type="GO" id="GO:0016620">
    <property type="term" value="F:oxidoreductase activity, acting on the aldehyde or oxo group of donors, NAD or NADP as acceptor"/>
    <property type="evidence" value="ECO:0007669"/>
    <property type="project" value="InterPro"/>
</dbReference>
<gene>
    <name evidence="4" type="ORF">FHW37_11261</name>
</gene>
<keyword evidence="5" id="KW-1185">Reference proteome</keyword>
<protein>
    <submittedName>
        <fullName evidence="4">Succinate-semialdehyde dehydrogenase/glutarate-semialdehyde dehydrogenase</fullName>
    </submittedName>
</protein>
<dbReference type="OrthoDB" id="9812625at2"/>
<dbReference type="Proteomes" id="UP000320653">
    <property type="component" value="Unassembled WGS sequence"/>
</dbReference>
<dbReference type="InterPro" id="IPR050740">
    <property type="entry name" value="Aldehyde_DH_Superfamily"/>
</dbReference>
<dbReference type="PANTHER" id="PTHR43353:SF5">
    <property type="entry name" value="SUCCINATE-SEMIALDEHYDE DEHYDROGENASE, MITOCHONDRIAL"/>
    <property type="match status" value="1"/>
</dbReference>
<dbReference type="InterPro" id="IPR016161">
    <property type="entry name" value="Ald_DH/histidinol_DH"/>
</dbReference>
<evidence type="ECO:0000259" key="3">
    <source>
        <dbReference type="Pfam" id="PF00171"/>
    </source>
</evidence>
<dbReference type="EMBL" id="VIWP01000012">
    <property type="protein sequence ID" value="TWF47422.1"/>
    <property type="molecule type" value="Genomic_DNA"/>
</dbReference>
<keyword evidence="2" id="KW-0560">Oxidoreductase</keyword>
<dbReference type="Gene3D" id="3.40.605.10">
    <property type="entry name" value="Aldehyde Dehydrogenase, Chain A, domain 1"/>
    <property type="match status" value="1"/>
</dbReference>
<dbReference type="FunFam" id="3.40.605.10:FF:000033">
    <property type="entry name" value="NAD-dependent succinate-semialdehyde dehydrogenase"/>
    <property type="match status" value="1"/>
</dbReference>
<dbReference type="RefSeq" id="WP_145642659.1">
    <property type="nucleotide sequence ID" value="NZ_VIWP01000012.1"/>
</dbReference>
<feature type="domain" description="Aldehyde dehydrogenase" evidence="3">
    <location>
        <begin position="12"/>
        <end position="471"/>
    </location>
</feature>
<comment type="similarity">
    <text evidence="1">Belongs to the aldehyde dehydrogenase family.</text>
</comment>
<proteinExistence type="inferred from homology"/>
<dbReference type="FunFam" id="3.40.309.10:FF:000009">
    <property type="entry name" value="Aldehyde dehydrogenase A"/>
    <property type="match status" value="1"/>
</dbReference>
<dbReference type="PANTHER" id="PTHR43353">
    <property type="entry name" value="SUCCINATE-SEMIALDEHYDE DEHYDROGENASE, MITOCHONDRIAL"/>
    <property type="match status" value="1"/>
</dbReference>
<reference evidence="4 5" key="1">
    <citation type="submission" date="2019-06" db="EMBL/GenBank/DDBJ databases">
        <title>Sorghum-associated microbial communities from plants grown in Nebraska, USA.</title>
        <authorList>
            <person name="Schachtman D."/>
        </authorList>
    </citation>
    <scope>NUCLEOTIDE SEQUENCE [LARGE SCALE GENOMIC DNA]</scope>
    <source>
        <strain evidence="4 5">1225</strain>
    </source>
</reference>
<dbReference type="InterPro" id="IPR016162">
    <property type="entry name" value="Ald_DH_N"/>
</dbReference>
<dbReference type="CDD" id="cd07103">
    <property type="entry name" value="ALDH_F5_SSADH_GabD"/>
    <property type="match status" value="1"/>
</dbReference>
<dbReference type="InterPro" id="IPR016163">
    <property type="entry name" value="Ald_DH_C"/>
</dbReference>
<dbReference type="AlphaFoldDB" id="A0A561QAN0"/>
<evidence type="ECO:0000256" key="2">
    <source>
        <dbReference type="ARBA" id="ARBA00023002"/>
    </source>
</evidence>
<comment type="caution">
    <text evidence="4">The sequence shown here is derived from an EMBL/GenBank/DDBJ whole genome shotgun (WGS) entry which is preliminary data.</text>
</comment>
<dbReference type="InterPro" id="IPR015590">
    <property type="entry name" value="Aldehyde_DH_dom"/>
</dbReference>
<name>A0A561QAN0_9HYPH</name>
<evidence type="ECO:0000313" key="5">
    <source>
        <dbReference type="Proteomes" id="UP000320653"/>
    </source>
</evidence>
<dbReference type="Pfam" id="PF00171">
    <property type="entry name" value="Aldedh"/>
    <property type="match status" value="1"/>
</dbReference>
<sequence length="476" mass="50088">MQDTRLLIDGRWAAGSKGERLEVFNPATGEVFGHAAVATAEDIERAAAAAHGAFAAWSKVSGFERSGLLKAAAALLKERIETIAPILTQEQGKPLSEARGELGNAVNLIEFFAEEARRIYGRDIPGRTPAVVQTVRKEPVGPVAAFTPWNFPVAQSCRKIAAGLAAGCTVVLKGSEETPHSVAALVGCFVDAGLPAGALNLLYGDPAMISSQLIADRRIRKVSFTGSTPVGKKLAALAGAHMKRTTFELGGHAPVLVFRDADIDQAATRLAGAKYRNAGQVCISPTRFLVEEDVLEEFTDKFVAQVKAVKVGNGLDPQSTMGPLANPRRIDAMERLVADAVAGGATLAAGGSRIGNAGNFFEPTVLTDVPTTIAAMNEEPFGPMALIRPFKGIDEALSEANRLDYGLAAYGYTRSSETAHRMASGIETGMLSINHHGLSLPETPFGGVKDSGYGSEGGVEAVEAYLNGKFVTHATF</sequence>
<organism evidence="4 5">
    <name type="scientific">Neorhizobium alkalisoli</name>
    <dbReference type="NCBI Taxonomy" id="528178"/>
    <lineage>
        <taxon>Bacteria</taxon>
        <taxon>Pseudomonadati</taxon>
        <taxon>Pseudomonadota</taxon>
        <taxon>Alphaproteobacteria</taxon>
        <taxon>Hyphomicrobiales</taxon>
        <taxon>Rhizobiaceae</taxon>
        <taxon>Rhizobium/Agrobacterium group</taxon>
        <taxon>Neorhizobium</taxon>
    </lineage>
</organism>
<dbReference type="SUPFAM" id="SSF53720">
    <property type="entry name" value="ALDH-like"/>
    <property type="match status" value="1"/>
</dbReference>
<dbReference type="Gene3D" id="3.40.309.10">
    <property type="entry name" value="Aldehyde Dehydrogenase, Chain A, domain 2"/>
    <property type="match status" value="1"/>
</dbReference>
<evidence type="ECO:0000256" key="1">
    <source>
        <dbReference type="ARBA" id="ARBA00009986"/>
    </source>
</evidence>